<evidence type="ECO:0000313" key="1">
    <source>
        <dbReference type="EMBL" id="KFX53180.1"/>
    </source>
</evidence>
<dbReference type="AlphaFoldDB" id="A0A093VLT5"/>
<dbReference type="HOGENOM" id="CLU_1723550_0_0_1"/>
<name>A0A093VLT5_TALMA</name>
<dbReference type="EMBL" id="JPOX01000001">
    <property type="protein sequence ID" value="KFX53180.1"/>
    <property type="molecule type" value="Genomic_DNA"/>
</dbReference>
<comment type="caution">
    <text evidence="1">The sequence shown here is derived from an EMBL/GenBank/DDBJ whole genome shotgun (WGS) entry which is preliminary data.</text>
</comment>
<feature type="non-terminal residue" evidence="1">
    <location>
        <position position="1"/>
    </location>
</feature>
<reference evidence="1" key="1">
    <citation type="journal article" date="2014" name="PLoS Genet.">
        <title>Signature Gene Expression Reveals Novel Clues to the Molecular Mechanisms of Dimorphic Transition in Penicillium marneffei.</title>
        <authorList>
            <person name="Yang E."/>
            <person name="Wang G."/>
            <person name="Cai J."/>
            <person name="Woo P.C."/>
            <person name="Lau S.K."/>
            <person name="Yuen K.-Y."/>
            <person name="Chow W.-N."/>
            <person name="Lin X."/>
        </authorList>
    </citation>
    <scope>NUCLEOTIDE SEQUENCE [LARGE SCALE GENOMIC DNA]</scope>
    <source>
        <strain evidence="1">PM1</strain>
    </source>
</reference>
<proteinExistence type="predicted"/>
<sequence length="152" mass="17165">LTVKVFKYVDGSFLDVLSGADIVTVNHGNWEIFDKASARMGLDVLLSSTVVSAQCSKNVSHHFLRACSPFMSVRRRSIYFLGFAVGLQRILHHANQRYGIAKWLSIHECHSRLYKLLTYLHSQHHIKLQNHAFQASFTSGIMSCKSIRANSS</sequence>
<protein>
    <submittedName>
        <fullName evidence="1">Uncharacterized protein</fullName>
    </submittedName>
</protein>
<gene>
    <name evidence="1" type="ORF">GQ26_0010540</name>
</gene>
<organism evidence="1">
    <name type="scientific">Talaromyces marneffei PM1</name>
    <dbReference type="NCBI Taxonomy" id="1077442"/>
    <lineage>
        <taxon>Eukaryota</taxon>
        <taxon>Fungi</taxon>
        <taxon>Dikarya</taxon>
        <taxon>Ascomycota</taxon>
        <taxon>Pezizomycotina</taxon>
        <taxon>Eurotiomycetes</taxon>
        <taxon>Eurotiomycetidae</taxon>
        <taxon>Eurotiales</taxon>
        <taxon>Trichocomaceae</taxon>
        <taxon>Talaromyces</taxon>
        <taxon>Talaromyces sect. Talaromyces</taxon>
    </lineage>
</organism>
<accession>A0A093VLT5</accession>